<name>A0A8H6QUJ9_9EURO</name>
<organism evidence="2 3">
    <name type="scientific">Aspergillus felis</name>
    <dbReference type="NCBI Taxonomy" id="1287682"/>
    <lineage>
        <taxon>Eukaryota</taxon>
        <taxon>Fungi</taxon>
        <taxon>Dikarya</taxon>
        <taxon>Ascomycota</taxon>
        <taxon>Pezizomycotina</taxon>
        <taxon>Eurotiomycetes</taxon>
        <taxon>Eurotiomycetidae</taxon>
        <taxon>Eurotiales</taxon>
        <taxon>Aspergillaceae</taxon>
        <taxon>Aspergillus</taxon>
        <taxon>Aspergillus subgen. Fumigati</taxon>
    </lineage>
</organism>
<dbReference type="InterPro" id="IPR036770">
    <property type="entry name" value="Ankyrin_rpt-contain_sf"/>
</dbReference>
<feature type="chain" id="PRO_5034292772" evidence="1">
    <location>
        <begin position="20"/>
        <end position="990"/>
    </location>
</feature>
<dbReference type="PANTHER" id="PTHR38792">
    <property type="entry name" value="BNR/ASP-BOX REPEAT DOMAIN PROTEIN (AFU_ORTHOLOGUE AFUA_7G06430)-RELATED"/>
    <property type="match status" value="1"/>
</dbReference>
<comment type="caution">
    <text evidence="2">The sequence shown here is derived from an EMBL/GenBank/DDBJ whole genome shotgun (WGS) entry which is preliminary data.</text>
</comment>
<accession>A0A8H6QUJ9</accession>
<keyword evidence="3" id="KW-1185">Reference proteome</keyword>
<dbReference type="EMBL" id="JACBAG010001863">
    <property type="protein sequence ID" value="KAF7179348.1"/>
    <property type="molecule type" value="Genomic_DNA"/>
</dbReference>
<dbReference type="InterPro" id="IPR036278">
    <property type="entry name" value="Sialidase_sf"/>
</dbReference>
<dbReference type="CDD" id="cd15482">
    <property type="entry name" value="Sialidase_non-viral"/>
    <property type="match status" value="1"/>
</dbReference>
<dbReference type="PANTHER" id="PTHR38792:SF3">
    <property type="entry name" value="BNR_ASP-BOX REPEAT DOMAIN PROTEIN (AFU_ORTHOLOGUE AFUA_7G06430)-RELATED"/>
    <property type="match status" value="1"/>
</dbReference>
<protein>
    <submittedName>
        <fullName evidence="2">Uncharacterized protein</fullName>
    </submittedName>
</protein>
<dbReference type="AlphaFoldDB" id="A0A8H6QUJ9"/>
<feature type="signal peptide" evidence="1">
    <location>
        <begin position="1"/>
        <end position="19"/>
    </location>
</feature>
<evidence type="ECO:0000313" key="2">
    <source>
        <dbReference type="EMBL" id="KAF7179348.1"/>
    </source>
</evidence>
<dbReference type="SUPFAM" id="SSF48403">
    <property type="entry name" value="Ankyrin repeat"/>
    <property type="match status" value="1"/>
</dbReference>
<dbReference type="Pfam" id="PF00023">
    <property type="entry name" value="Ank"/>
    <property type="match status" value="1"/>
</dbReference>
<dbReference type="Gene3D" id="1.25.40.20">
    <property type="entry name" value="Ankyrin repeat-containing domain"/>
    <property type="match status" value="3"/>
</dbReference>
<evidence type="ECO:0000313" key="3">
    <source>
        <dbReference type="Proteomes" id="UP000641853"/>
    </source>
</evidence>
<keyword evidence="1" id="KW-0732">Signal</keyword>
<dbReference type="SUPFAM" id="SSF50939">
    <property type="entry name" value="Sialidases"/>
    <property type="match status" value="1"/>
</dbReference>
<reference evidence="2" key="1">
    <citation type="submission" date="2020-06" db="EMBL/GenBank/DDBJ databases">
        <title>Draft genome sequences of strains closely related to Aspergillus parafelis and Aspergillus hiratsukae.</title>
        <authorList>
            <person name="Dos Santos R.A.C."/>
            <person name="Rivero-Menendez O."/>
            <person name="Steenwyk J.L."/>
            <person name="Mead M.E."/>
            <person name="Goldman G.H."/>
            <person name="Alastruey-Izquierdo A."/>
            <person name="Rokas A."/>
        </authorList>
    </citation>
    <scope>NUCLEOTIDE SEQUENCE</scope>
    <source>
        <strain evidence="2">CNM-CM7691</strain>
    </source>
</reference>
<sequence>MFAYLTLLSVLAVSALCQATPAIEKRSSPAPYSNFTHNPVYYPLKQAPLWRVCYARAIQVQDGSLLLTWEDYPYGENSSNLDTFKILRSVDGGASWSNFSHVADTQNGWGMRFQPDMYILENNIGKYPAGTLLIAGVSTPLSLTGGVYIDLYTSSDMGKSWKFASHVAYGAGPETVTTGDKSIWEPFFLEYNGKLMVYFSDQRDPAHSQKLSLTSTTDLLTWSASTDVVAYSNANARPGMAVISYLPTIGQYMLSYEYCNPPSGSGCPAHYRLASNPTEFLTATDHTLTTTSGHTPGGSPYSVWYQYPGSTTDGAVILSTNSDTDLFVSRDNASTWTMVNVNQYTGQSRHLLLFNDNGEERLHLATAGFYGCSGSCYNYVSNGVTALEKGNLKVKVVISEDLVGPTQAMQLHDLQKQTKVIWPKGVLAPDPSSKTLSERGQLKNLMLVSALLRKPSNCMRVTMDLKEKDWEIARAVKNPDRVRELLSQGHKPDAFDLCEAALHGAQCAGAVETVEILLATGVIDPNTRPDYADLTNVAEVEKDWASSDKSSSPPEIYKDPDEWYPLHLALTCSHYPTDRQVQKRNMTQMATALLQHGADPYAIFRQTVRIYNYWLRFPGEPQDDKVIDEDADLGITQLERREEREQYLLCKSYSTDSVQPLFPRKYGVCSIIHFLLQEGEFIKQVLDFLGSNLDLEHRDPQGRMLLLSACRSALGADAAINGVHLDVFIGVTQRGIGHNPFPQPNNYYKANEITGVTTTTSPDTPTLLEYLPDKGGVYPLIAALSRIRAYWSKTEHLGTLESAIDDLLAAGADPMVRDPRGNTALHYLALSWPDDFGVRVDEQRRLCRLLLDRGIDPNARNLDGQSALKLYFTAFETSRYQNRQGYSWNVWQDMDEPYAKINEEVLEIFEKAGANLTAQDSEGQTLLHIVAGKRTLRMYDRLLLLLSKDLDPMVRNAKGETAIDVAMSLEPSGESFFATVLKDHVEGLNG</sequence>
<dbReference type="Gene3D" id="2.120.10.10">
    <property type="match status" value="1"/>
</dbReference>
<dbReference type="InterPro" id="IPR002110">
    <property type="entry name" value="Ankyrin_rpt"/>
</dbReference>
<dbReference type="Proteomes" id="UP000641853">
    <property type="component" value="Unassembled WGS sequence"/>
</dbReference>
<evidence type="ECO:0000256" key="1">
    <source>
        <dbReference type="SAM" id="SignalP"/>
    </source>
</evidence>
<dbReference type="SMART" id="SM00248">
    <property type="entry name" value="ANK"/>
    <property type="match status" value="4"/>
</dbReference>
<gene>
    <name evidence="2" type="ORF">CNMCM7691_008281</name>
</gene>
<proteinExistence type="predicted"/>